<dbReference type="Pfam" id="PF07748">
    <property type="entry name" value="Glyco_hydro_38C"/>
    <property type="match status" value="1"/>
</dbReference>
<dbReference type="EC" id="3.2.1.-" evidence="10"/>
<evidence type="ECO:0000256" key="9">
    <source>
        <dbReference type="ARBA" id="ARBA00023295"/>
    </source>
</evidence>
<keyword evidence="10" id="KW-0732">Signal</keyword>
<dbReference type="SUPFAM" id="SSF74650">
    <property type="entry name" value="Galactose mutarotase-like"/>
    <property type="match status" value="1"/>
</dbReference>
<evidence type="ECO:0000256" key="3">
    <source>
        <dbReference type="ARBA" id="ARBA00012752"/>
    </source>
</evidence>
<proteinExistence type="inferred from homology"/>
<dbReference type="PANTHER" id="PTHR11607">
    <property type="entry name" value="ALPHA-MANNOSIDASE"/>
    <property type="match status" value="1"/>
</dbReference>
<evidence type="ECO:0000256" key="6">
    <source>
        <dbReference type="ARBA" id="ARBA00022833"/>
    </source>
</evidence>
<comment type="catalytic activity">
    <reaction evidence="1">
        <text>Hydrolysis of terminal, non-reducing alpha-D-mannose residues in alpha-D-mannosides.</text>
        <dbReference type="EC" id="3.2.1.24"/>
    </reaction>
</comment>
<evidence type="ECO:0000256" key="5">
    <source>
        <dbReference type="ARBA" id="ARBA00022801"/>
    </source>
</evidence>
<dbReference type="GO" id="GO:0006013">
    <property type="term" value="P:mannose metabolic process"/>
    <property type="evidence" value="ECO:0007669"/>
    <property type="project" value="InterPro"/>
</dbReference>
<dbReference type="InterPro" id="IPR041147">
    <property type="entry name" value="GH38_C"/>
</dbReference>
<dbReference type="InterPro" id="IPR015341">
    <property type="entry name" value="Glyco_hydro_38_cen"/>
</dbReference>
<dbReference type="InterPro" id="IPR027291">
    <property type="entry name" value="Glyco_hydro_38_N_sf"/>
</dbReference>
<dbReference type="CDD" id="cd10810">
    <property type="entry name" value="GH38N_AMII_LAM_like"/>
    <property type="match status" value="1"/>
</dbReference>
<dbReference type="GO" id="GO:0004559">
    <property type="term" value="F:alpha-mannosidase activity"/>
    <property type="evidence" value="ECO:0007669"/>
    <property type="project" value="UniProtKB-EC"/>
</dbReference>
<keyword evidence="8" id="KW-0325">Glycoprotein</keyword>
<dbReference type="InterPro" id="IPR011330">
    <property type="entry name" value="Glyco_hydro/deAcase_b/a-brl"/>
</dbReference>
<dbReference type="FunFam" id="1.20.1270.50:FF:000003">
    <property type="entry name" value="Alpha-mannosidase"/>
    <property type="match status" value="1"/>
</dbReference>
<dbReference type="Pfam" id="PF01074">
    <property type="entry name" value="Glyco_hydro_38N"/>
    <property type="match status" value="1"/>
</dbReference>
<dbReference type="InterPro" id="IPR037094">
    <property type="entry name" value="Glyco_hydro_38_cen_sf"/>
</dbReference>
<dbReference type="SMART" id="SM00872">
    <property type="entry name" value="Alpha-mann_mid"/>
    <property type="match status" value="1"/>
</dbReference>
<dbReference type="SUPFAM" id="SSF88713">
    <property type="entry name" value="Glycoside hydrolase/deacetylase"/>
    <property type="match status" value="1"/>
</dbReference>
<dbReference type="InterPro" id="IPR011682">
    <property type="entry name" value="Glyco_hydro_38_C"/>
</dbReference>
<feature type="signal peptide" evidence="10">
    <location>
        <begin position="1"/>
        <end position="18"/>
    </location>
</feature>
<feature type="chain" id="PRO_5017852042" description="Alpha-mannosidase" evidence="10">
    <location>
        <begin position="19"/>
        <end position="960"/>
    </location>
</feature>
<keyword evidence="6 10" id="KW-0862">Zinc</keyword>
<dbReference type="FunFam" id="1.20.1270.50:FF:000002">
    <property type="entry name" value="Alpha-mannosidase"/>
    <property type="match status" value="1"/>
</dbReference>
<dbReference type="InterPro" id="IPR011013">
    <property type="entry name" value="Gal_mutarotase_sf_dom"/>
</dbReference>
<dbReference type="GO" id="GO:0030246">
    <property type="term" value="F:carbohydrate binding"/>
    <property type="evidence" value="ECO:0007669"/>
    <property type="project" value="InterPro"/>
</dbReference>
<dbReference type="FunFam" id="2.70.98.30:FF:000003">
    <property type="entry name" value="Alpha-mannosidase"/>
    <property type="match status" value="1"/>
</dbReference>
<reference evidence="12" key="1">
    <citation type="submission" date="2015-04" db="EMBL/GenBank/DDBJ databases">
        <title>The genome sequence of the plant pathogenic Rhizarian Plasmodiophora brassicae reveals insights in its biotrophic life cycle and the origin of chitin synthesis.</title>
        <authorList>
            <person name="Schwelm A."/>
            <person name="Fogelqvist J."/>
            <person name="Knaust A."/>
            <person name="Julke S."/>
            <person name="Lilja T."/>
            <person name="Dhandapani V."/>
            <person name="Bonilla-Rosso G."/>
            <person name="Karlsson M."/>
            <person name="Shevchenko A."/>
            <person name="Choi S.R."/>
            <person name="Kim H.G."/>
            <person name="Park J.Y."/>
            <person name="Lim Y.P."/>
            <person name="Ludwig-Muller J."/>
            <person name="Dixelius C."/>
        </authorList>
    </citation>
    <scope>NUCLEOTIDE SEQUENCE</scope>
    <source>
        <tissue evidence="12">Potato root galls</tissue>
    </source>
</reference>
<evidence type="ECO:0000259" key="11">
    <source>
        <dbReference type="SMART" id="SM00872"/>
    </source>
</evidence>
<dbReference type="Pfam" id="PF17677">
    <property type="entry name" value="Glyco_hydro38C2"/>
    <property type="match status" value="1"/>
</dbReference>
<dbReference type="InterPro" id="IPR013780">
    <property type="entry name" value="Glyco_hydro_b"/>
</dbReference>
<keyword evidence="7" id="KW-1015">Disulfide bond</keyword>
<dbReference type="EMBL" id="HACM01002205">
    <property type="protein sequence ID" value="CRZ02647.1"/>
    <property type="molecule type" value="Transcribed_RNA"/>
</dbReference>
<sequence>MQAAAVLVLISLLALGQCSNLTLLNVHVVPHTHDDVGWLKTVDQYYVGSRSNYQRAAVRYILDTSIAALLQDKARKFIYVEVAFFERWWREQNTDMQEKVHDLVKNGQLEFINGGWAMNDEACVYYQSVIDQMTLGHRWLNDTFNIQPTIGWAIDPFGHSSQQASAFVEMGFTAFVLGRVDDDDRSLRKTQRTLEFVWKPSESRPSHQILGAITPEGYYPPGGFCFDDHCDDDPLQDRDDLFDNNMVEKADLFAKEVREWSSWYNGDDMMLTMGGDFHFSNAPMVFDNLDKLIAYFQKHLDKYRLNLFYSTPTQYFASRKRQDPTSWTVKRDDFFPYGTFNGHGYWVGYFTSRPAFKRFERVSNHHLQVCKQVQAIAGVPGDLETLKRAMGVAQHHDAVSGTERQHVVDDYAKRLAIGSAACDDVISSAMNKLTGSSSADVFLRCPLLNISICSTSQELHDFSVILYNSLGQSSNDIVSIPVDSAFWTVSNTHGQSIPTQIFSNFPDQSTTTNSSIFTLSFRAQVPALGYSVYSFKKGENGPENTAWVKPSPSTIASFALENQHLKVEFASDGTISKVVNKFDATVVDLTQTWGQYIGHDGSTGPVPSGAYVFRPQTQQPEPIGATLMDLRVNLGQLVQQTYQKFSDGVSQVVRLYDGSERIDIEWTVGPIDVGDGLGREVITRYSSNIDSADTFFTDSNGREMMRRQRDSRATWPLNNKEPVASNYYPVTTAISVRDDAATITLLTDRSQGGSSLESGQIEVMVHRRLLHDDHLGVSEPLNETGADGRGLVIRGTHSLLVSSARRSSRLQRVHQERIAHPLTLVFGKAIVAAPFSALSQDLPANVQIVTLEELGNNKLLVRLGHMFGANEDRELSRPVTIRLRSIFSRFCIRTAVELNLSANQVKSEMKRVSWDRIGTEHSANLILTDNDDEEVVLSPMEIKTWEIELDHQCDRAPITQ</sequence>
<organism evidence="12">
    <name type="scientific">Spongospora subterranea</name>
    <dbReference type="NCBI Taxonomy" id="70186"/>
    <lineage>
        <taxon>Eukaryota</taxon>
        <taxon>Sar</taxon>
        <taxon>Rhizaria</taxon>
        <taxon>Endomyxa</taxon>
        <taxon>Phytomyxea</taxon>
        <taxon>Plasmodiophorida</taxon>
        <taxon>Plasmodiophoridae</taxon>
        <taxon>Spongospora</taxon>
    </lineage>
</organism>
<dbReference type="Gene3D" id="2.60.40.1360">
    <property type="match status" value="1"/>
</dbReference>
<feature type="domain" description="Glycoside hydrolase family 38 central" evidence="11">
    <location>
        <begin position="344"/>
        <end position="415"/>
    </location>
</feature>
<dbReference type="Pfam" id="PF09261">
    <property type="entry name" value="Alpha-mann_mid"/>
    <property type="match status" value="1"/>
</dbReference>
<dbReference type="PANTHER" id="PTHR11607:SF3">
    <property type="entry name" value="LYSOSOMAL ALPHA-MANNOSIDASE"/>
    <property type="match status" value="1"/>
</dbReference>
<evidence type="ECO:0000256" key="2">
    <source>
        <dbReference type="ARBA" id="ARBA00009792"/>
    </source>
</evidence>
<dbReference type="SUPFAM" id="SSF88688">
    <property type="entry name" value="Families 57/38 glycoside transferase middle domain"/>
    <property type="match status" value="1"/>
</dbReference>
<evidence type="ECO:0000256" key="1">
    <source>
        <dbReference type="ARBA" id="ARBA00000365"/>
    </source>
</evidence>
<evidence type="ECO:0000256" key="8">
    <source>
        <dbReference type="ARBA" id="ARBA00023180"/>
    </source>
</evidence>
<evidence type="ECO:0000256" key="7">
    <source>
        <dbReference type="ARBA" id="ARBA00023157"/>
    </source>
</evidence>
<dbReference type="InterPro" id="IPR000602">
    <property type="entry name" value="Glyco_hydro_38_N"/>
</dbReference>
<evidence type="ECO:0000256" key="10">
    <source>
        <dbReference type="RuleBase" id="RU361199"/>
    </source>
</evidence>
<name>A0A0H5QM30_9EUKA</name>
<dbReference type="AlphaFoldDB" id="A0A0H5QM30"/>
<comment type="similarity">
    <text evidence="2 10">Belongs to the glycosyl hydrolase 38 family.</text>
</comment>
<keyword evidence="4 10" id="KW-0479">Metal-binding</keyword>
<dbReference type="InterPro" id="IPR028995">
    <property type="entry name" value="Glyco_hydro_57/38_cen_sf"/>
</dbReference>
<dbReference type="GO" id="GO:0046872">
    <property type="term" value="F:metal ion binding"/>
    <property type="evidence" value="ECO:0007669"/>
    <property type="project" value="UniProtKB-KW"/>
</dbReference>
<accession>A0A0H5QM30</accession>
<dbReference type="InterPro" id="IPR050843">
    <property type="entry name" value="Glycosyl_Hydrlase_38"/>
</dbReference>
<dbReference type="GO" id="GO:0005764">
    <property type="term" value="C:lysosome"/>
    <property type="evidence" value="ECO:0007669"/>
    <property type="project" value="TreeGrafter"/>
</dbReference>
<dbReference type="Gene3D" id="2.70.98.30">
    <property type="entry name" value="Golgi alpha-mannosidase II, domain 4"/>
    <property type="match status" value="1"/>
</dbReference>
<dbReference type="Gene3D" id="2.60.40.1180">
    <property type="entry name" value="Golgi alpha-mannosidase II"/>
    <property type="match status" value="1"/>
</dbReference>
<evidence type="ECO:0000256" key="4">
    <source>
        <dbReference type="ARBA" id="ARBA00022723"/>
    </source>
</evidence>
<keyword evidence="5 10" id="KW-0378">Hydrolase</keyword>
<dbReference type="Gene3D" id="3.20.110.10">
    <property type="entry name" value="Glycoside hydrolase 38, N terminal domain"/>
    <property type="match status" value="1"/>
</dbReference>
<dbReference type="Gene3D" id="1.20.1270.50">
    <property type="entry name" value="Glycoside hydrolase family 38, central domain"/>
    <property type="match status" value="2"/>
</dbReference>
<keyword evidence="9 10" id="KW-0326">Glycosidase</keyword>
<dbReference type="FunFam" id="3.20.110.10:FF:000001">
    <property type="entry name" value="Alpha-mannosidase"/>
    <property type="match status" value="1"/>
</dbReference>
<protein>
    <recommendedName>
        <fullName evidence="3 10">Alpha-mannosidase</fullName>
        <ecNumber evidence="10">3.2.1.-</ecNumber>
    </recommendedName>
</protein>
<evidence type="ECO:0000313" key="12">
    <source>
        <dbReference type="EMBL" id="CRZ02647.1"/>
    </source>
</evidence>
<comment type="cofactor">
    <cofactor evidence="10">
        <name>Zn(2+)</name>
        <dbReference type="ChEBI" id="CHEBI:29105"/>
    </cofactor>
    <text evidence="10">Binds 1 zinc ion per subunit.</text>
</comment>